<protein>
    <submittedName>
        <fullName evidence="2">ImmA/IrrE family metallo-endopeptidase</fullName>
    </submittedName>
</protein>
<evidence type="ECO:0000313" key="2">
    <source>
        <dbReference type="EMBL" id="MDN3711933.1"/>
    </source>
</evidence>
<dbReference type="RefSeq" id="WP_377684069.1">
    <property type="nucleotide sequence ID" value="NZ_JBHMDZ010000002.1"/>
</dbReference>
<comment type="caution">
    <text evidence="2">The sequence shown here is derived from an EMBL/GenBank/DDBJ whole genome shotgun (WGS) entry which is preliminary data.</text>
</comment>
<dbReference type="Proteomes" id="UP001243846">
    <property type="component" value="Unassembled WGS sequence"/>
</dbReference>
<dbReference type="EMBL" id="JAUFRC010000001">
    <property type="protein sequence ID" value="MDN3711933.1"/>
    <property type="molecule type" value="Genomic_DNA"/>
</dbReference>
<dbReference type="Pfam" id="PF06114">
    <property type="entry name" value="Peptidase_M78"/>
    <property type="match status" value="1"/>
</dbReference>
<dbReference type="Gene3D" id="1.10.10.2910">
    <property type="match status" value="1"/>
</dbReference>
<name>A0ABT8D574_9RHOB</name>
<keyword evidence="3" id="KW-1185">Reference proteome</keyword>
<evidence type="ECO:0000313" key="3">
    <source>
        <dbReference type="Proteomes" id="UP001243846"/>
    </source>
</evidence>
<dbReference type="InterPro" id="IPR010359">
    <property type="entry name" value="IrrE_HExxH"/>
</dbReference>
<reference evidence="3" key="1">
    <citation type="journal article" date="2019" name="Int. J. Syst. Evol. Microbiol.">
        <title>The Global Catalogue of Microorganisms (GCM) 10K type strain sequencing project: providing services to taxonomists for standard genome sequencing and annotation.</title>
        <authorList>
            <consortium name="The Broad Institute Genomics Platform"/>
            <consortium name="The Broad Institute Genome Sequencing Center for Infectious Disease"/>
            <person name="Wu L."/>
            <person name="Ma J."/>
        </authorList>
    </citation>
    <scope>NUCLEOTIDE SEQUENCE [LARGE SCALE GENOMIC DNA]</scope>
    <source>
        <strain evidence="3">CECT 8482</strain>
    </source>
</reference>
<gene>
    <name evidence="2" type="ORF">QWZ10_09055</name>
</gene>
<feature type="domain" description="IrrE N-terminal-like" evidence="1">
    <location>
        <begin position="36"/>
        <end position="161"/>
    </location>
</feature>
<evidence type="ECO:0000259" key="1">
    <source>
        <dbReference type="Pfam" id="PF06114"/>
    </source>
</evidence>
<dbReference type="PANTHER" id="PTHR43236:SF2">
    <property type="entry name" value="BLL0069 PROTEIN"/>
    <property type="match status" value="1"/>
</dbReference>
<sequence length="164" mass="18529">MVEERAARPRWQLAAETANNLTGKLKSPPVPVYQIAEQSGVDVVFADFGPHAATVAGFCDFENAKLYVNRDDRSERQQFTIAHELGHWLLHKELFLTDPARYPVLPRFAHPDRDNVYEKEANCFAANLLVPERLLAPIKKAPVQDLARAFGVSPTMMGYRIRNV</sequence>
<dbReference type="PANTHER" id="PTHR43236">
    <property type="entry name" value="ANTITOXIN HIGA1"/>
    <property type="match status" value="1"/>
</dbReference>
<proteinExistence type="predicted"/>
<dbReference type="InterPro" id="IPR052345">
    <property type="entry name" value="Rad_response_metalloprotease"/>
</dbReference>
<accession>A0ABT8D574</accession>
<organism evidence="2 3">
    <name type="scientific">Paracoccus cavernae</name>
    <dbReference type="NCBI Taxonomy" id="1571207"/>
    <lineage>
        <taxon>Bacteria</taxon>
        <taxon>Pseudomonadati</taxon>
        <taxon>Pseudomonadota</taxon>
        <taxon>Alphaproteobacteria</taxon>
        <taxon>Rhodobacterales</taxon>
        <taxon>Paracoccaceae</taxon>
        <taxon>Paracoccus</taxon>
    </lineage>
</organism>